<keyword evidence="2" id="KW-0472">Membrane</keyword>
<evidence type="ECO:0000256" key="1">
    <source>
        <dbReference type="SAM" id="Coils"/>
    </source>
</evidence>
<organism evidence="3 4">
    <name type="scientific">Candidatus Bartonella washoeensis Sb944nv</name>
    <dbReference type="NCBI Taxonomy" id="1094563"/>
    <lineage>
        <taxon>Bacteria</taxon>
        <taxon>Pseudomonadati</taxon>
        <taxon>Pseudomonadota</taxon>
        <taxon>Alphaproteobacteria</taxon>
        <taxon>Hyphomicrobiales</taxon>
        <taxon>Bartonellaceae</taxon>
        <taxon>Bartonella</taxon>
    </lineage>
</organism>
<accession>J1J4Y6</accession>
<keyword evidence="4" id="KW-1185">Reference proteome</keyword>
<dbReference type="RefSeq" id="WP_006924122.1">
    <property type="nucleotide sequence ID" value="NZ_JH725024.1"/>
</dbReference>
<feature type="transmembrane region" description="Helical" evidence="2">
    <location>
        <begin position="333"/>
        <end position="356"/>
    </location>
</feature>
<protein>
    <recommendedName>
        <fullName evidence="5">DUF3792 domain-containing protein</fullName>
    </recommendedName>
</protein>
<keyword evidence="1" id="KW-0175">Coiled coil</keyword>
<feature type="transmembrane region" description="Helical" evidence="2">
    <location>
        <begin position="110"/>
        <end position="132"/>
    </location>
</feature>
<keyword evidence="2" id="KW-1133">Transmembrane helix</keyword>
<reference evidence="3 4" key="1">
    <citation type="submission" date="2012-03" db="EMBL/GenBank/DDBJ databases">
        <title>The Genome Sequence of Bartonella washoensis Sb944nv.</title>
        <authorList>
            <consortium name="The Broad Institute Genome Sequencing Platform"/>
            <consortium name="The Broad Institute Genome Sequencing Center for Infectious Disease"/>
            <person name="Feldgarden M."/>
            <person name="Kirby J."/>
            <person name="Kosoy M."/>
            <person name="Birtles R."/>
            <person name="Probert W.S."/>
            <person name="Chiaraviglio L."/>
            <person name="Young S.K."/>
            <person name="Zeng Q."/>
            <person name="Gargeya S."/>
            <person name="Fitzgerald M."/>
            <person name="Haas B."/>
            <person name="Abouelleil A."/>
            <person name="Alvarado L."/>
            <person name="Arachchi H.M."/>
            <person name="Berlin A."/>
            <person name="Chapman S.B."/>
            <person name="Gearin G."/>
            <person name="Goldberg J."/>
            <person name="Griggs A."/>
            <person name="Gujja S."/>
            <person name="Hansen M."/>
            <person name="Heiman D."/>
            <person name="Howarth C."/>
            <person name="Larimer J."/>
            <person name="Lui A."/>
            <person name="MacDonald P.J.P."/>
            <person name="McCowen C."/>
            <person name="Montmayeur A."/>
            <person name="Murphy C."/>
            <person name="Neiman D."/>
            <person name="Pearson M."/>
            <person name="Priest M."/>
            <person name="Roberts A."/>
            <person name="Saif S."/>
            <person name="Shea T."/>
            <person name="Sisk P."/>
            <person name="Stolte C."/>
            <person name="Sykes S."/>
            <person name="Wortman J."/>
            <person name="Nusbaum C."/>
            <person name="Birren B."/>
        </authorList>
    </citation>
    <scope>NUCLEOTIDE SEQUENCE [LARGE SCALE GENOMIC DNA]</scope>
    <source>
        <strain evidence="3 4">Sb944nv</strain>
    </source>
</reference>
<dbReference type="Proteomes" id="UP000008947">
    <property type="component" value="Unassembled WGS sequence"/>
</dbReference>
<keyword evidence="2" id="KW-0812">Transmembrane</keyword>
<sequence length="365" mass="39903">METRIPGDTSFDTHFLGEASLEEQYPLFYTPISWSAIFAGLVTALATSICLSFLVTALGLSQVDLTSSSPFEGSFLSVGIGSLIVMLISLALGGFVAGRFAESSGALHGFLTWALLTLIMTIQAILMVSSAAHVGAVGAKAVLDNNSATQQTMTKLETNNIPLFSRLNGESFENFLLETSDNDVDFDKLKSELRILLNKSEIPALNLDRLKQSYQEALKEISSTITAFKNDPSHYRTYLKNLSDHLSDRAQAIIAKFDRSDIINDLINNGMTRADAQTTANHAVHVYQTAEAKTAQAIKALEQQAETLSKKLDMKTKDARHITDKAVKTASNIGWWGFLGSLIGAIISSVFGYYGYRSRKDSFKF</sequence>
<evidence type="ECO:0000313" key="3">
    <source>
        <dbReference type="EMBL" id="EJF78775.1"/>
    </source>
</evidence>
<feature type="transmembrane region" description="Helical" evidence="2">
    <location>
        <begin position="34"/>
        <end position="55"/>
    </location>
</feature>
<feature type="coiled-coil region" evidence="1">
    <location>
        <begin position="291"/>
        <end position="318"/>
    </location>
</feature>
<dbReference type="EMBL" id="AILU01000033">
    <property type="protein sequence ID" value="EJF78775.1"/>
    <property type="molecule type" value="Genomic_DNA"/>
</dbReference>
<dbReference type="AlphaFoldDB" id="J1J4Y6"/>
<gene>
    <name evidence="3" type="ORF">MCQ_01154</name>
</gene>
<evidence type="ECO:0000313" key="4">
    <source>
        <dbReference type="Proteomes" id="UP000008947"/>
    </source>
</evidence>
<name>J1J4Y6_9HYPH</name>
<evidence type="ECO:0000256" key="2">
    <source>
        <dbReference type="SAM" id="Phobius"/>
    </source>
</evidence>
<feature type="transmembrane region" description="Helical" evidence="2">
    <location>
        <begin position="75"/>
        <end position="98"/>
    </location>
</feature>
<dbReference type="HOGENOM" id="CLU_063844_0_0_5"/>
<comment type="caution">
    <text evidence="3">The sequence shown here is derived from an EMBL/GenBank/DDBJ whole genome shotgun (WGS) entry which is preliminary data.</text>
</comment>
<evidence type="ECO:0008006" key="5">
    <source>
        <dbReference type="Google" id="ProtNLM"/>
    </source>
</evidence>
<dbReference type="eggNOG" id="COG1196">
    <property type="taxonomic scope" value="Bacteria"/>
</dbReference>
<proteinExistence type="predicted"/>
<dbReference type="PATRIC" id="fig|1094563.3.peg.1323"/>